<organism evidence="1 2">
    <name type="scientific">Dehalogenimonas alkenigignens</name>
    <dbReference type="NCBI Taxonomy" id="1217799"/>
    <lineage>
        <taxon>Bacteria</taxon>
        <taxon>Bacillati</taxon>
        <taxon>Chloroflexota</taxon>
        <taxon>Dehalococcoidia</taxon>
        <taxon>Dehalococcoidales</taxon>
        <taxon>Dehalococcoidaceae</taxon>
        <taxon>Dehalogenimonas</taxon>
    </lineage>
</organism>
<evidence type="ECO:0000313" key="1">
    <source>
        <dbReference type="EMBL" id="KTB48260.1"/>
    </source>
</evidence>
<accession>A0A0W0GI77</accession>
<dbReference type="STRING" id="1217799.DEALK_11050"/>
<comment type="caution">
    <text evidence="1">The sequence shown here is derived from an EMBL/GenBank/DDBJ whole genome shotgun (WGS) entry which is preliminary data.</text>
</comment>
<keyword evidence="2" id="KW-1185">Reference proteome</keyword>
<dbReference type="Gene3D" id="2.10.230.10">
    <property type="entry name" value="Heat shock protein DnaJ, cysteine-rich domain"/>
    <property type="match status" value="1"/>
</dbReference>
<evidence type="ECO:0000313" key="2">
    <source>
        <dbReference type="Proteomes" id="UP000053947"/>
    </source>
</evidence>
<dbReference type="Proteomes" id="UP000053947">
    <property type="component" value="Unassembled WGS sequence"/>
</dbReference>
<reference evidence="1 2" key="1">
    <citation type="submission" date="2015-06" db="EMBL/GenBank/DDBJ databases">
        <title>Genome sequence of the organohalide-respiring Dehalogenimonas alkenigignens type strain (IP3-3T).</title>
        <authorList>
            <person name="Key T.A."/>
            <person name="Richmond D.P."/>
            <person name="Bowman K.S."/>
            <person name="Cho Y.-J."/>
            <person name="Chun J."/>
            <person name="da Costa M.S."/>
            <person name="Rainey F.A."/>
            <person name="Moe W.M."/>
        </authorList>
    </citation>
    <scope>NUCLEOTIDE SEQUENCE [LARGE SCALE GENOMIC DNA]</scope>
    <source>
        <strain evidence="1 2">IP3-3</strain>
    </source>
</reference>
<evidence type="ECO:0008006" key="3">
    <source>
        <dbReference type="Google" id="ProtNLM"/>
    </source>
</evidence>
<name>A0A0W0GI77_9CHLR</name>
<gene>
    <name evidence="1" type="ORF">DEALK_11050</name>
</gene>
<dbReference type="AlphaFoldDB" id="A0A0W0GI77"/>
<sequence length="64" mass="6782">MAHHEICARCEGSGQIGCPDCRGTGIITHPGDFEEERRTCPACKGTGKNRCHACSGTGTVKFDS</sequence>
<dbReference type="InterPro" id="IPR036410">
    <property type="entry name" value="HSP_DnaJ_Cys-rich_dom_sf"/>
</dbReference>
<dbReference type="SUPFAM" id="SSF57938">
    <property type="entry name" value="DnaJ/Hsp40 cysteine-rich domain"/>
    <property type="match status" value="1"/>
</dbReference>
<protein>
    <recommendedName>
        <fullName evidence="3">Molecular chaperone DnaJ</fullName>
    </recommendedName>
</protein>
<dbReference type="RefSeq" id="WP_058439273.1">
    <property type="nucleotide sequence ID" value="NZ_KQ758903.1"/>
</dbReference>
<dbReference type="OrthoDB" id="9814968at2"/>
<dbReference type="EMBL" id="LFDV01000002">
    <property type="protein sequence ID" value="KTB48260.1"/>
    <property type="molecule type" value="Genomic_DNA"/>
</dbReference>
<proteinExistence type="predicted"/>